<gene>
    <name evidence="2" type="ORF">EJ913_00970</name>
</gene>
<dbReference type="EMBL" id="RZIJ01000001">
    <property type="protein sequence ID" value="RUQ75718.1"/>
    <property type="molecule type" value="Genomic_DNA"/>
</dbReference>
<sequence length="264" mass="27338">MSSPLFADAAHAFKNDLAAGSRAASRNPDIAALKSCRSRSGKALFPCQKWGARIMKTFLKAGVGVLILIAVGAAIAGGGKAKPVSASNASPVAAAGAPVVSPPPLSSAPAMPADQAAFLVLIEDARAQYNGAANDMAAGGLRAARRDALCRMFANGYAVRNWVGQITTLSSNSDGKGVLAVQVAKDVELKTWNNALSDISDHTLLDPSSPLFAKLSQMSKNATVTVSGRFLKGKTDCLAESSLSQAGSMRSPEFIFVFSDVQRL</sequence>
<comment type="caution">
    <text evidence="2">The sequence shown here is derived from an EMBL/GenBank/DDBJ whole genome shotgun (WGS) entry which is preliminary data.</text>
</comment>
<evidence type="ECO:0000313" key="3">
    <source>
        <dbReference type="Proteomes" id="UP000280346"/>
    </source>
</evidence>
<dbReference type="OrthoDB" id="8420738at2"/>
<reference evidence="2 3" key="1">
    <citation type="submission" date="2018-12" db="EMBL/GenBank/DDBJ databases">
        <authorList>
            <person name="Yang Y."/>
        </authorList>
    </citation>
    <scope>NUCLEOTIDE SEQUENCE [LARGE SCALE GENOMIC DNA]</scope>
    <source>
        <strain evidence="2 3">GSF71</strain>
    </source>
</reference>
<name>A0A3S0XE56_9PROT</name>
<evidence type="ECO:0000256" key="1">
    <source>
        <dbReference type="SAM" id="Phobius"/>
    </source>
</evidence>
<accession>A0A3S0XE56</accession>
<keyword evidence="3" id="KW-1185">Reference proteome</keyword>
<dbReference type="Proteomes" id="UP000280346">
    <property type="component" value="Unassembled WGS sequence"/>
</dbReference>
<keyword evidence="1" id="KW-1133">Transmembrane helix</keyword>
<protein>
    <submittedName>
        <fullName evidence="2">Uncharacterized protein</fullName>
    </submittedName>
</protein>
<dbReference type="AlphaFoldDB" id="A0A3S0XE56"/>
<feature type="transmembrane region" description="Helical" evidence="1">
    <location>
        <begin position="58"/>
        <end position="78"/>
    </location>
</feature>
<organism evidence="2 3">
    <name type="scientific">Azospirillum doebereinerae</name>
    <dbReference type="NCBI Taxonomy" id="92933"/>
    <lineage>
        <taxon>Bacteria</taxon>
        <taxon>Pseudomonadati</taxon>
        <taxon>Pseudomonadota</taxon>
        <taxon>Alphaproteobacteria</taxon>
        <taxon>Rhodospirillales</taxon>
        <taxon>Azospirillaceae</taxon>
        <taxon>Azospirillum</taxon>
    </lineage>
</organism>
<keyword evidence="1" id="KW-0812">Transmembrane</keyword>
<keyword evidence="1" id="KW-0472">Membrane</keyword>
<evidence type="ECO:0000313" key="2">
    <source>
        <dbReference type="EMBL" id="RUQ75718.1"/>
    </source>
</evidence>
<dbReference type="RefSeq" id="WP_126993959.1">
    <property type="nucleotide sequence ID" value="NZ_CP173190.1"/>
</dbReference>
<proteinExistence type="predicted"/>